<accession>A0A9P8BQR2</accession>
<proteinExistence type="predicted"/>
<name>A0A9P8BQR2_9FUNG</name>
<dbReference type="AlphaFoldDB" id="A0A9P8BQR2"/>
<feature type="compositionally biased region" description="Basic and acidic residues" evidence="1">
    <location>
        <begin position="75"/>
        <end position="89"/>
    </location>
</feature>
<gene>
    <name evidence="2" type="ORF">KI688_002933</name>
</gene>
<evidence type="ECO:0000256" key="1">
    <source>
        <dbReference type="SAM" id="MobiDB-lite"/>
    </source>
</evidence>
<comment type="caution">
    <text evidence="2">The sequence shown here is derived from an EMBL/GenBank/DDBJ whole genome shotgun (WGS) entry which is preliminary data.</text>
</comment>
<dbReference type="Proteomes" id="UP000707451">
    <property type="component" value="Unassembled WGS sequence"/>
</dbReference>
<dbReference type="OrthoDB" id="10464957at2759"/>
<keyword evidence="3" id="KW-1185">Reference proteome</keyword>
<reference evidence="2" key="1">
    <citation type="submission" date="2021-06" db="EMBL/GenBank/DDBJ databases">
        <title>Genome Sequence of Mortierella hyaline Strain SCG-10, a Cold-Adapted, Nitrate-Reducing Fungus Isolated from Soil in Minnesota, USA.</title>
        <authorList>
            <person name="Aldossari N."/>
        </authorList>
    </citation>
    <scope>NUCLEOTIDE SEQUENCE</scope>
    <source>
        <strain evidence="2">SCG-10</strain>
    </source>
</reference>
<feature type="compositionally biased region" description="Polar residues" evidence="1">
    <location>
        <begin position="48"/>
        <end position="74"/>
    </location>
</feature>
<dbReference type="EMBL" id="JAHRHY010000013">
    <property type="protein sequence ID" value="KAG9064675.1"/>
    <property type="molecule type" value="Genomic_DNA"/>
</dbReference>
<feature type="region of interest" description="Disordered" evidence="1">
    <location>
        <begin position="1"/>
        <end position="89"/>
    </location>
</feature>
<protein>
    <submittedName>
        <fullName evidence="2">Uncharacterized protein</fullName>
    </submittedName>
</protein>
<evidence type="ECO:0000313" key="2">
    <source>
        <dbReference type="EMBL" id="KAG9064675.1"/>
    </source>
</evidence>
<evidence type="ECO:0000313" key="3">
    <source>
        <dbReference type="Proteomes" id="UP000707451"/>
    </source>
</evidence>
<sequence length="121" mass="13593">MMRPTTNPLSIIKPRSSKQRVTRSTTTPSPPPIGRHKMPLPAAAEAANNHSICNYNNTASNHQGDTHTTTNQDRATPKHPDLDDMIRDDKPGRALRKARWERHYPIVEGEMAQEKSVDSDM</sequence>
<organism evidence="2 3">
    <name type="scientific">Linnemannia hyalina</name>
    <dbReference type="NCBI Taxonomy" id="64524"/>
    <lineage>
        <taxon>Eukaryota</taxon>
        <taxon>Fungi</taxon>
        <taxon>Fungi incertae sedis</taxon>
        <taxon>Mucoromycota</taxon>
        <taxon>Mortierellomycotina</taxon>
        <taxon>Mortierellomycetes</taxon>
        <taxon>Mortierellales</taxon>
        <taxon>Mortierellaceae</taxon>
        <taxon>Linnemannia</taxon>
    </lineage>
</organism>